<evidence type="ECO:0000313" key="4">
    <source>
        <dbReference type="EMBL" id="CAE8655813.1"/>
    </source>
</evidence>
<dbReference type="EMBL" id="CAJNNW010013790">
    <property type="protein sequence ID" value="CAE8655813.1"/>
    <property type="molecule type" value="Genomic_DNA"/>
</dbReference>
<dbReference type="Proteomes" id="UP000626109">
    <property type="component" value="Unassembled WGS sequence"/>
</dbReference>
<dbReference type="InterPro" id="IPR015424">
    <property type="entry name" value="PyrdxlP-dep_Trfase"/>
</dbReference>
<evidence type="ECO:0000256" key="2">
    <source>
        <dbReference type="ARBA" id="ARBA00022898"/>
    </source>
</evidence>
<protein>
    <submittedName>
        <fullName evidence="4">Uncharacterized protein</fullName>
    </submittedName>
</protein>
<dbReference type="GO" id="GO:0016020">
    <property type="term" value="C:membrane"/>
    <property type="evidence" value="ECO:0007669"/>
    <property type="project" value="GOC"/>
</dbReference>
<dbReference type="PANTHER" id="PTHR42735:SF6">
    <property type="entry name" value="SPHINGOSINE-1-PHOSPHATE LYASE 1"/>
    <property type="match status" value="1"/>
</dbReference>
<feature type="non-terminal residue" evidence="4">
    <location>
        <position position="1"/>
    </location>
</feature>
<dbReference type="Gene3D" id="3.40.640.10">
    <property type="entry name" value="Type I PLP-dependent aspartate aminotransferase-like (Major domain)"/>
    <property type="match status" value="1"/>
</dbReference>
<name>A0A813ISS6_POLGL</name>
<organism evidence="4 5">
    <name type="scientific">Polarella glacialis</name>
    <name type="common">Dinoflagellate</name>
    <dbReference type="NCBI Taxonomy" id="89957"/>
    <lineage>
        <taxon>Eukaryota</taxon>
        <taxon>Sar</taxon>
        <taxon>Alveolata</taxon>
        <taxon>Dinophyceae</taxon>
        <taxon>Suessiales</taxon>
        <taxon>Suessiaceae</taxon>
        <taxon>Polarella</taxon>
    </lineage>
</organism>
<reference evidence="4" key="1">
    <citation type="submission" date="2021-02" db="EMBL/GenBank/DDBJ databases">
        <authorList>
            <person name="Dougan E. K."/>
            <person name="Rhodes N."/>
            <person name="Thang M."/>
            <person name="Chan C."/>
        </authorList>
    </citation>
    <scope>NUCLEOTIDE SEQUENCE</scope>
</reference>
<dbReference type="SUPFAM" id="SSF53383">
    <property type="entry name" value="PLP-dependent transferases"/>
    <property type="match status" value="1"/>
</dbReference>
<keyword evidence="2" id="KW-0663">Pyridoxal phosphate</keyword>
<dbReference type="GO" id="GO:0030149">
    <property type="term" value="P:sphingolipid catabolic process"/>
    <property type="evidence" value="ECO:0007669"/>
    <property type="project" value="TreeGrafter"/>
</dbReference>
<sequence length="78" mass="8799">MAKASQRRFLVPFMEKAGFPMPAFDFRVNGVTSISCDPHKYGFSPKGASVVMFSNKELRHHMYCFLTEWTGGIYATAT</sequence>
<proteinExistence type="predicted"/>
<evidence type="ECO:0000256" key="3">
    <source>
        <dbReference type="ARBA" id="ARBA00023239"/>
    </source>
</evidence>
<dbReference type="InterPro" id="IPR015421">
    <property type="entry name" value="PyrdxlP-dep_Trfase_major"/>
</dbReference>
<dbReference type="AlphaFoldDB" id="A0A813ISS6"/>
<gene>
    <name evidence="4" type="ORF">PGLA2088_LOCUS11821</name>
</gene>
<accession>A0A813ISS6</accession>
<dbReference type="InterPro" id="IPR050477">
    <property type="entry name" value="GrpII_AminoAcid_Decarb"/>
</dbReference>
<evidence type="ECO:0000256" key="1">
    <source>
        <dbReference type="ARBA" id="ARBA00001933"/>
    </source>
</evidence>
<keyword evidence="3" id="KW-0456">Lyase</keyword>
<comment type="caution">
    <text evidence="4">The sequence shown here is derived from an EMBL/GenBank/DDBJ whole genome shotgun (WGS) entry which is preliminary data.</text>
</comment>
<comment type="cofactor">
    <cofactor evidence="1">
        <name>pyridoxal 5'-phosphate</name>
        <dbReference type="ChEBI" id="CHEBI:597326"/>
    </cofactor>
</comment>
<evidence type="ECO:0000313" key="5">
    <source>
        <dbReference type="Proteomes" id="UP000626109"/>
    </source>
</evidence>
<dbReference type="GO" id="GO:0008117">
    <property type="term" value="F:sphinganine-1-phosphate aldolase activity"/>
    <property type="evidence" value="ECO:0007669"/>
    <property type="project" value="TreeGrafter"/>
</dbReference>
<dbReference type="PANTHER" id="PTHR42735">
    <property type="match status" value="1"/>
</dbReference>
<dbReference type="GO" id="GO:0005783">
    <property type="term" value="C:endoplasmic reticulum"/>
    <property type="evidence" value="ECO:0007669"/>
    <property type="project" value="TreeGrafter"/>
</dbReference>